<keyword evidence="2" id="KW-1185">Reference proteome</keyword>
<dbReference type="EnsemblMetazoa" id="OVOC10124.1">
    <property type="protein sequence ID" value="OVOC10124.1"/>
    <property type="gene ID" value="WBGene00246933"/>
</dbReference>
<evidence type="ECO:0000313" key="2">
    <source>
        <dbReference type="Proteomes" id="UP000024404"/>
    </source>
</evidence>
<dbReference type="Proteomes" id="UP000024404">
    <property type="component" value="Unassembled WGS sequence"/>
</dbReference>
<organism evidence="1 2">
    <name type="scientific">Onchocerca volvulus</name>
    <dbReference type="NCBI Taxonomy" id="6282"/>
    <lineage>
        <taxon>Eukaryota</taxon>
        <taxon>Metazoa</taxon>
        <taxon>Ecdysozoa</taxon>
        <taxon>Nematoda</taxon>
        <taxon>Chromadorea</taxon>
        <taxon>Rhabditida</taxon>
        <taxon>Spirurina</taxon>
        <taxon>Spiruromorpha</taxon>
        <taxon>Filarioidea</taxon>
        <taxon>Onchocercidae</taxon>
        <taxon>Onchocerca</taxon>
    </lineage>
</organism>
<reference evidence="2" key="1">
    <citation type="submission" date="2013-10" db="EMBL/GenBank/DDBJ databases">
        <title>Genome sequencing of Onchocerca volvulus.</title>
        <authorList>
            <person name="Cotton J."/>
            <person name="Tsai J."/>
            <person name="Stanley E."/>
            <person name="Tracey A."/>
            <person name="Holroyd N."/>
            <person name="Lustigman S."/>
            <person name="Berriman M."/>
        </authorList>
    </citation>
    <scope>NUCLEOTIDE SEQUENCE</scope>
</reference>
<sequence length="74" mass="8705">MVYPLERRPREEFGEEIQERIYMALGLTIYTEILSVTTMTTTGSAFVSANKDESKHFFEKKVRNFKVKIDKLNK</sequence>
<evidence type="ECO:0000313" key="1">
    <source>
        <dbReference type="EnsemblMetazoa" id="OVOC10124.1"/>
    </source>
</evidence>
<proteinExistence type="predicted"/>
<reference evidence="1" key="2">
    <citation type="submission" date="2022-06" db="UniProtKB">
        <authorList>
            <consortium name="EnsemblMetazoa"/>
        </authorList>
    </citation>
    <scope>IDENTIFICATION</scope>
</reference>
<accession>A0A8R1XM47</accession>
<name>A0A8R1XM47_ONCVO</name>
<dbReference type="EMBL" id="CMVM020000320">
    <property type="status" value="NOT_ANNOTATED_CDS"/>
    <property type="molecule type" value="Genomic_DNA"/>
</dbReference>
<protein>
    <submittedName>
        <fullName evidence="1">Uncharacterized protein</fullName>
    </submittedName>
</protein>
<dbReference type="AlphaFoldDB" id="A0A8R1XM47"/>